<dbReference type="GO" id="GO:0016788">
    <property type="term" value="F:hydrolase activity, acting on ester bonds"/>
    <property type="evidence" value="ECO:0007669"/>
    <property type="project" value="InterPro"/>
</dbReference>
<proteinExistence type="inferred from homology"/>
<evidence type="ECO:0000256" key="2">
    <source>
        <dbReference type="ARBA" id="ARBA00022729"/>
    </source>
</evidence>
<evidence type="ECO:0000256" key="1">
    <source>
        <dbReference type="ARBA" id="ARBA00008668"/>
    </source>
</evidence>
<evidence type="ECO:0000256" key="4">
    <source>
        <dbReference type="ARBA" id="ARBA00023180"/>
    </source>
</evidence>
<comment type="similarity">
    <text evidence="1">Belongs to the 'GDSL' lipolytic enzyme family.</text>
</comment>
<accession>A0A453SRB2</accession>
<dbReference type="InterPro" id="IPR035669">
    <property type="entry name" value="SGNH_plant_lipase-like"/>
</dbReference>
<dbReference type="Gene3D" id="3.40.50.1110">
    <property type="entry name" value="SGNH hydrolase"/>
    <property type="match status" value="1"/>
</dbReference>
<reference evidence="6" key="2">
    <citation type="journal article" date="2017" name="Nat. Plants">
        <title>The Aegilops tauschii genome reveals multiple impacts of transposons.</title>
        <authorList>
            <person name="Zhao G."/>
            <person name="Zou C."/>
            <person name="Li K."/>
            <person name="Wang K."/>
            <person name="Li T."/>
            <person name="Gao L."/>
            <person name="Zhang X."/>
            <person name="Wang H."/>
            <person name="Yang Z."/>
            <person name="Liu X."/>
            <person name="Jiang W."/>
            <person name="Mao L."/>
            <person name="Kong X."/>
            <person name="Jiao Y."/>
            <person name="Jia J."/>
        </authorList>
    </citation>
    <scope>NUCLEOTIDE SEQUENCE [LARGE SCALE GENOMIC DNA]</scope>
    <source>
        <strain evidence="6">cv. AL8/78</strain>
    </source>
</reference>
<sequence>HAAVPGRPGDENHHSVNPLKLRWGGGARAECRPPALLNTPSTLLPCLFDLCVYTIKEVVGEHELLTHRSPSSSSPVEIRTHSSLRPTTVFCMASSTAFLLLLVAALHVCCCRGQGGHAGTGVAAIYSLGDSITDTGNLVKEAPPGAFETIKHLPYGLTFGRPTGRCSDGLLMIDFLAQDMGLPFLNPYLAMNRSFDHGANFAVAGATAMDPADQFNGRFSMPFTANSLKLQLRWFKDFMKSTFNTDEEIRKRLQSSLVLVGEIGGNDYNFALFGNKNVSEVEKLIPAVVQTIIDATKEVLDMGASRVIVPGNFPIGCLPSYLTAMAEPETSAYDSAGCLKDLNLFAAKHNAQLQRAVAGLRASYPDAAIAYADYFNSFLSLLKGAPALGFDEDSTHKACCGAGGKYNYDVRRACGVEGAAVCADPSAYVSWDGIHMTQAAYKAMSRLIYHGGYLQPQILSFPENNGQT</sequence>
<dbReference type="CDD" id="cd01837">
    <property type="entry name" value="SGNH_plant_lipase_like"/>
    <property type="match status" value="1"/>
</dbReference>
<organism evidence="5 6">
    <name type="scientific">Aegilops tauschii subsp. strangulata</name>
    <name type="common">Goatgrass</name>
    <dbReference type="NCBI Taxonomy" id="200361"/>
    <lineage>
        <taxon>Eukaryota</taxon>
        <taxon>Viridiplantae</taxon>
        <taxon>Streptophyta</taxon>
        <taxon>Embryophyta</taxon>
        <taxon>Tracheophyta</taxon>
        <taxon>Spermatophyta</taxon>
        <taxon>Magnoliopsida</taxon>
        <taxon>Liliopsida</taxon>
        <taxon>Poales</taxon>
        <taxon>Poaceae</taxon>
        <taxon>BOP clade</taxon>
        <taxon>Pooideae</taxon>
        <taxon>Triticodae</taxon>
        <taxon>Triticeae</taxon>
        <taxon>Triticinae</taxon>
        <taxon>Aegilops</taxon>
    </lineage>
</organism>
<protein>
    <submittedName>
        <fullName evidence="5">Uncharacterized protein</fullName>
    </submittedName>
</protein>
<reference evidence="5" key="5">
    <citation type="journal article" date="2021" name="G3 (Bethesda)">
        <title>Aegilops tauschii genome assembly Aet v5.0 features greater sequence contiguity and improved annotation.</title>
        <authorList>
            <person name="Wang L."/>
            <person name="Zhu T."/>
            <person name="Rodriguez J.C."/>
            <person name="Deal K.R."/>
            <person name="Dubcovsky J."/>
            <person name="McGuire P.E."/>
            <person name="Lux T."/>
            <person name="Spannagl M."/>
            <person name="Mayer K.F.X."/>
            <person name="Baldrich P."/>
            <person name="Meyers B.C."/>
            <person name="Huo N."/>
            <person name="Gu Y.Q."/>
            <person name="Zhou H."/>
            <person name="Devos K.M."/>
            <person name="Bennetzen J.L."/>
            <person name="Unver T."/>
            <person name="Budak H."/>
            <person name="Gulick P.J."/>
            <person name="Galiba G."/>
            <person name="Kalapos B."/>
            <person name="Nelson D.R."/>
            <person name="Li P."/>
            <person name="You F.M."/>
            <person name="Luo M.C."/>
            <person name="Dvorak J."/>
        </authorList>
    </citation>
    <scope>NUCLEOTIDE SEQUENCE [LARGE SCALE GENOMIC DNA]</scope>
    <source>
        <strain evidence="5">cv. AL8/78</strain>
    </source>
</reference>
<dbReference type="InterPro" id="IPR001087">
    <property type="entry name" value="GDSL"/>
</dbReference>
<dbReference type="Pfam" id="PF00657">
    <property type="entry name" value="Lipase_GDSL"/>
    <property type="match status" value="1"/>
</dbReference>
<dbReference type="PANTHER" id="PTHR22835">
    <property type="entry name" value="ZINC FINGER FYVE DOMAIN CONTAINING PROTEIN"/>
    <property type="match status" value="1"/>
</dbReference>
<keyword evidence="2" id="KW-0732">Signal</keyword>
<keyword evidence="4" id="KW-0325">Glycoprotein</keyword>
<evidence type="ECO:0000256" key="3">
    <source>
        <dbReference type="ARBA" id="ARBA00022801"/>
    </source>
</evidence>
<evidence type="ECO:0000313" key="6">
    <source>
        <dbReference type="Proteomes" id="UP000015105"/>
    </source>
</evidence>
<dbReference type="STRING" id="200361.A0A453SRB2"/>
<dbReference type="InterPro" id="IPR036514">
    <property type="entry name" value="SGNH_hydro_sf"/>
</dbReference>
<keyword evidence="3" id="KW-0378">Hydrolase</keyword>
<reference evidence="5" key="3">
    <citation type="journal article" date="2017" name="Nature">
        <title>Genome sequence of the progenitor of the wheat D genome Aegilops tauschii.</title>
        <authorList>
            <person name="Luo M.C."/>
            <person name="Gu Y.Q."/>
            <person name="Puiu D."/>
            <person name="Wang H."/>
            <person name="Twardziok S.O."/>
            <person name="Deal K.R."/>
            <person name="Huo N."/>
            <person name="Zhu T."/>
            <person name="Wang L."/>
            <person name="Wang Y."/>
            <person name="McGuire P.E."/>
            <person name="Liu S."/>
            <person name="Long H."/>
            <person name="Ramasamy R.K."/>
            <person name="Rodriguez J.C."/>
            <person name="Van S.L."/>
            <person name="Yuan L."/>
            <person name="Wang Z."/>
            <person name="Xia Z."/>
            <person name="Xiao L."/>
            <person name="Anderson O.D."/>
            <person name="Ouyang S."/>
            <person name="Liang Y."/>
            <person name="Zimin A.V."/>
            <person name="Pertea G."/>
            <person name="Qi P."/>
            <person name="Bennetzen J.L."/>
            <person name="Dai X."/>
            <person name="Dawson M.W."/>
            <person name="Muller H.G."/>
            <person name="Kugler K."/>
            <person name="Rivarola-Duarte L."/>
            <person name="Spannagl M."/>
            <person name="Mayer K.F.X."/>
            <person name="Lu F.H."/>
            <person name="Bevan M.W."/>
            <person name="Leroy P."/>
            <person name="Li P."/>
            <person name="You F.M."/>
            <person name="Sun Q."/>
            <person name="Liu Z."/>
            <person name="Lyons E."/>
            <person name="Wicker T."/>
            <person name="Salzberg S.L."/>
            <person name="Devos K.M."/>
            <person name="Dvorak J."/>
        </authorList>
    </citation>
    <scope>NUCLEOTIDE SEQUENCE [LARGE SCALE GENOMIC DNA]</scope>
    <source>
        <strain evidence="5">cv. AL8/78</strain>
    </source>
</reference>
<dbReference type="Proteomes" id="UP000015105">
    <property type="component" value="Chromosome 7D"/>
</dbReference>
<dbReference type="SUPFAM" id="SSF52266">
    <property type="entry name" value="SGNH hydrolase"/>
    <property type="match status" value="1"/>
</dbReference>
<dbReference type="PANTHER" id="PTHR22835:SF317">
    <property type="entry name" value="OS06G0694200 PROTEIN"/>
    <property type="match status" value="1"/>
</dbReference>
<name>A0A453SRB2_AEGTS</name>
<dbReference type="EnsemblPlants" id="AET7Gv21037400.5">
    <property type="protein sequence ID" value="AET7Gv21037400.5"/>
    <property type="gene ID" value="AET7Gv21037400"/>
</dbReference>
<evidence type="ECO:0000313" key="5">
    <source>
        <dbReference type="EnsemblPlants" id="AET7Gv21037400.5"/>
    </source>
</evidence>
<dbReference type="AlphaFoldDB" id="A0A453SRB2"/>
<keyword evidence="6" id="KW-1185">Reference proteome</keyword>
<dbReference type="Gramene" id="AET7Gv21037400.5">
    <property type="protein sequence ID" value="AET7Gv21037400.5"/>
    <property type="gene ID" value="AET7Gv21037400"/>
</dbReference>
<reference evidence="5" key="4">
    <citation type="submission" date="2019-03" db="UniProtKB">
        <authorList>
            <consortium name="EnsemblPlants"/>
        </authorList>
    </citation>
    <scope>IDENTIFICATION</scope>
</reference>
<reference evidence="6" key="1">
    <citation type="journal article" date="2014" name="Science">
        <title>Ancient hybridizations among the ancestral genomes of bread wheat.</title>
        <authorList>
            <consortium name="International Wheat Genome Sequencing Consortium,"/>
            <person name="Marcussen T."/>
            <person name="Sandve S.R."/>
            <person name="Heier L."/>
            <person name="Spannagl M."/>
            <person name="Pfeifer M."/>
            <person name="Jakobsen K.S."/>
            <person name="Wulff B.B."/>
            <person name="Steuernagel B."/>
            <person name="Mayer K.F."/>
            <person name="Olsen O.A."/>
        </authorList>
    </citation>
    <scope>NUCLEOTIDE SEQUENCE [LARGE SCALE GENOMIC DNA]</scope>
    <source>
        <strain evidence="6">cv. AL8/78</strain>
    </source>
</reference>